<evidence type="ECO:0000313" key="4">
    <source>
        <dbReference type="Proteomes" id="UP000319578"/>
    </source>
</evidence>
<name>A0A0K9YNZ6_9BACL</name>
<dbReference type="EMBL" id="BJON01000023">
    <property type="protein sequence ID" value="GED71864.1"/>
    <property type="molecule type" value="Genomic_DNA"/>
</dbReference>
<evidence type="ECO:0000313" key="2">
    <source>
        <dbReference type="EMBL" id="KNB70449.1"/>
    </source>
</evidence>
<protein>
    <recommendedName>
        <fullName evidence="5">Bacteriocin-protection protein</fullName>
    </recommendedName>
</protein>
<reference evidence="3" key="1">
    <citation type="submission" date="2015-07" db="EMBL/GenBank/DDBJ databases">
        <title>Genome sequencing project for genomic taxonomy and phylogenomics of Bacillus-like bacteria.</title>
        <authorList>
            <person name="Liu B."/>
            <person name="Wang J."/>
            <person name="Zhu Y."/>
            <person name="Liu G."/>
            <person name="Chen Q."/>
            <person name="Chen Z."/>
            <person name="Lan J."/>
            <person name="Che J."/>
            <person name="Ge C."/>
            <person name="Shi H."/>
            <person name="Pan Z."/>
            <person name="Liu X."/>
        </authorList>
    </citation>
    <scope>NUCLEOTIDE SEQUENCE [LARGE SCALE GENOMIC DNA]</scope>
    <source>
        <strain evidence="3">DSM 9887</strain>
    </source>
</reference>
<evidence type="ECO:0008006" key="5">
    <source>
        <dbReference type="Google" id="ProtNLM"/>
    </source>
</evidence>
<organism evidence="2 3">
    <name type="scientific">Brevibacillus reuszeri</name>
    <dbReference type="NCBI Taxonomy" id="54915"/>
    <lineage>
        <taxon>Bacteria</taxon>
        <taxon>Bacillati</taxon>
        <taxon>Bacillota</taxon>
        <taxon>Bacilli</taxon>
        <taxon>Bacillales</taxon>
        <taxon>Paenibacillaceae</taxon>
        <taxon>Brevibacillus</taxon>
    </lineage>
</organism>
<accession>A0A0K9YNZ6</accession>
<reference evidence="1 4" key="3">
    <citation type="submission" date="2019-06" db="EMBL/GenBank/DDBJ databases">
        <title>Whole genome shotgun sequence of Brevibacillus reuszeri NBRC 15719.</title>
        <authorList>
            <person name="Hosoyama A."/>
            <person name="Uohara A."/>
            <person name="Ohji S."/>
            <person name="Ichikawa N."/>
        </authorList>
    </citation>
    <scope>NUCLEOTIDE SEQUENCE [LARGE SCALE GENOMIC DNA]</scope>
    <source>
        <strain evidence="1 4">NBRC 15719</strain>
    </source>
</reference>
<dbReference type="Proteomes" id="UP000319578">
    <property type="component" value="Unassembled WGS sequence"/>
</dbReference>
<keyword evidence="4" id="KW-1185">Reference proteome</keyword>
<evidence type="ECO:0000313" key="1">
    <source>
        <dbReference type="EMBL" id="GED71864.1"/>
    </source>
</evidence>
<gene>
    <name evidence="2" type="ORF">ADS79_16075</name>
    <name evidence="1" type="ORF">BRE01_55660</name>
</gene>
<dbReference type="EMBL" id="LGIQ01000009">
    <property type="protein sequence ID" value="KNB70449.1"/>
    <property type="molecule type" value="Genomic_DNA"/>
</dbReference>
<comment type="caution">
    <text evidence="2">The sequence shown here is derived from an EMBL/GenBank/DDBJ whole genome shotgun (WGS) entry which is preliminary data.</text>
</comment>
<dbReference type="STRING" id="54915.ADS79_16075"/>
<dbReference type="RefSeq" id="WP_049739433.1">
    <property type="nucleotide sequence ID" value="NZ_BJON01000023.1"/>
</dbReference>
<dbReference type="AlphaFoldDB" id="A0A0K9YNZ6"/>
<reference evidence="2" key="2">
    <citation type="submission" date="2015-07" db="EMBL/GenBank/DDBJ databases">
        <title>MeaNS - Measles Nucleotide Surveillance Program.</title>
        <authorList>
            <person name="Tran T."/>
            <person name="Druce J."/>
        </authorList>
    </citation>
    <scope>NUCLEOTIDE SEQUENCE</scope>
    <source>
        <strain evidence="2">DSM 9887</strain>
    </source>
</reference>
<dbReference type="OrthoDB" id="9800461at2"/>
<dbReference type="Pfam" id="PF13376">
    <property type="entry name" value="OmdA"/>
    <property type="match status" value="1"/>
</dbReference>
<dbReference type="Proteomes" id="UP000036834">
    <property type="component" value="Unassembled WGS sequence"/>
</dbReference>
<dbReference type="PATRIC" id="fig|54915.3.peg.2247"/>
<evidence type="ECO:0000313" key="3">
    <source>
        <dbReference type="Proteomes" id="UP000036834"/>
    </source>
</evidence>
<proteinExistence type="predicted"/>
<sequence length="229" mass="25982">MNADLAKKLRWKSGMNVLLLNPPGGFSGELMPSDDEGVFTIWEKPQQPLSDIQYNFALLFVSSVQELSEWASSLLSSLAYDGLLWIAYPKKSSKIKTDISRDQGWNSITSAGMEGIALVSINETWSSMRFRPVELVPSPRSQRTAETKEAKPATETIKDRTVIIPEDLQLELDKHPEEKAFFEALAYTHRKEYVRWITDAKRPETRMNRLAATIEYLSEGIKNPSSKKK</sequence>